<organism evidence="2 3">
    <name type="scientific">Herbiconiux daphne</name>
    <dbReference type="NCBI Taxonomy" id="2970914"/>
    <lineage>
        <taxon>Bacteria</taxon>
        <taxon>Bacillati</taxon>
        <taxon>Actinomycetota</taxon>
        <taxon>Actinomycetes</taxon>
        <taxon>Micrococcales</taxon>
        <taxon>Microbacteriaceae</taxon>
        <taxon>Herbiconiux</taxon>
    </lineage>
</organism>
<comment type="caution">
    <text evidence="2">The sequence shown here is derived from an EMBL/GenBank/DDBJ whole genome shotgun (WGS) entry which is preliminary data.</text>
</comment>
<keyword evidence="3" id="KW-1185">Reference proteome</keyword>
<gene>
    <name evidence="2" type="ORF">N1032_22135</name>
</gene>
<feature type="transmembrane region" description="Helical" evidence="1">
    <location>
        <begin position="32"/>
        <end position="53"/>
    </location>
</feature>
<keyword evidence="1" id="KW-1133">Transmembrane helix</keyword>
<protein>
    <submittedName>
        <fullName evidence="2">Uncharacterized protein</fullName>
    </submittedName>
</protein>
<evidence type="ECO:0000256" key="1">
    <source>
        <dbReference type="SAM" id="Phobius"/>
    </source>
</evidence>
<name>A0ABT2H919_9MICO</name>
<sequence length="58" mass="6394">MLTRIFAAIALVIIAITAVSVGDTKTETIFQQIYLVEQLIASAVISYVIVRLIQTIKE</sequence>
<keyword evidence="1" id="KW-0812">Transmembrane</keyword>
<dbReference type="RefSeq" id="WP_259542375.1">
    <property type="nucleotide sequence ID" value="NZ_JANLCJ010000029.1"/>
</dbReference>
<dbReference type="EMBL" id="JANLCJ010000029">
    <property type="protein sequence ID" value="MCS5736438.1"/>
    <property type="molecule type" value="Genomic_DNA"/>
</dbReference>
<proteinExistence type="predicted"/>
<accession>A0ABT2H919</accession>
<reference evidence="2" key="1">
    <citation type="submission" date="2022-08" db="EMBL/GenBank/DDBJ databases">
        <authorList>
            <person name="Deng Y."/>
            <person name="Han X.-F."/>
            <person name="Zhang Y.-Q."/>
        </authorList>
    </citation>
    <scope>NUCLEOTIDE SEQUENCE</scope>
    <source>
        <strain evidence="2">CPCC 203386</strain>
    </source>
</reference>
<evidence type="ECO:0000313" key="2">
    <source>
        <dbReference type="EMBL" id="MCS5736438.1"/>
    </source>
</evidence>
<dbReference type="Proteomes" id="UP001165586">
    <property type="component" value="Unassembled WGS sequence"/>
</dbReference>
<evidence type="ECO:0000313" key="3">
    <source>
        <dbReference type="Proteomes" id="UP001165586"/>
    </source>
</evidence>
<keyword evidence="1" id="KW-0472">Membrane</keyword>